<feature type="transmembrane region" description="Helical" evidence="10">
    <location>
        <begin position="30"/>
        <end position="51"/>
    </location>
</feature>
<comment type="subcellular location">
    <subcellularLocation>
        <location evidence="1">Membrane</location>
        <topology evidence="1">Multi-pass membrane protein</topology>
    </subcellularLocation>
</comment>
<reference evidence="13 14" key="1">
    <citation type="journal article" date="2014" name="BMC Genomics">
        <title>The genome of the intracellular bacterium of the coastal bivalve, Solemya velum: a blueprint for thriving in and out of symbiosis.</title>
        <authorList>
            <person name="Dmytrenko O."/>
            <person name="Russell S.L."/>
            <person name="Loo W.T."/>
            <person name="Fontanez K.M."/>
            <person name="Liao L."/>
            <person name="Roeselers G."/>
            <person name="Sharma R."/>
            <person name="Stewart F.J."/>
            <person name="Newton I.L."/>
            <person name="Woyke T."/>
            <person name="Wu D."/>
            <person name="Lang J.M."/>
            <person name="Eisen J.A."/>
            <person name="Cavanaugh C.M."/>
        </authorList>
    </citation>
    <scope>NUCLEOTIDE SEQUENCE [LARGE SCALE GENOMIC DNA]</scope>
    <source>
        <strain evidence="13 14">WH</strain>
    </source>
</reference>
<dbReference type="eggNOG" id="COG0053">
    <property type="taxonomic scope" value="Bacteria"/>
</dbReference>
<feature type="compositionally biased region" description="Basic residues" evidence="9">
    <location>
        <begin position="1"/>
        <end position="10"/>
    </location>
</feature>
<evidence type="ECO:0000313" key="14">
    <source>
        <dbReference type="Proteomes" id="UP000030856"/>
    </source>
</evidence>
<dbReference type="GO" id="GO:0006829">
    <property type="term" value="P:zinc ion transport"/>
    <property type="evidence" value="ECO:0007669"/>
    <property type="project" value="UniProtKB-KW"/>
</dbReference>
<dbReference type="InterPro" id="IPR027469">
    <property type="entry name" value="Cation_efflux_TMD_sf"/>
</dbReference>
<organism evidence="13 14">
    <name type="scientific">Solemya velum gill symbiont</name>
    <dbReference type="NCBI Taxonomy" id="2340"/>
    <lineage>
        <taxon>Bacteria</taxon>
        <taxon>Pseudomonadati</taxon>
        <taxon>Pseudomonadota</taxon>
        <taxon>Gammaproteobacteria</taxon>
        <taxon>sulfur-oxidizing symbionts</taxon>
    </lineage>
</organism>
<evidence type="ECO:0000256" key="2">
    <source>
        <dbReference type="ARBA" id="ARBA00010212"/>
    </source>
</evidence>
<evidence type="ECO:0000256" key="10">
    <source>
        <dbReference type="SAM" id="Phobius"/>
    </source>
</evidence>
<feature type="region of interest" description="Disordered" evidence="9">
    <location>
        <begin position="1"/>
        <end position="22"/>
    </location>
</feature>
<evidence type="ECO:0000256" key="5">
    <source>
        <dbReference type="ARBA" id="ARBA00022692"/>
    </source>
</evidence>
<evidence type="ECO:0000256" key="3">
    <source>
        <dbReference type="ARBA" id="ARBA00022448"/>
    </source>
</evidence>
<feature type="domain" description="Cation efflux protein transmembrane" evidence="11">
    <location>
        <begin position="32"/>
        <end position="224"/>
    </location>
</feature>
<keyword evidence="5 10" id="KW-0812">Transmembrane</keyword>
<dbReference type="InterPro" id="IPR036837">
    <property type="entry name" value="Cation_efflux_CTD_sf"/>
</dbReference>
<comment type="similarity">
    <text evidence="2">Belongs to the cation diffusion facilitator (CDF) transporter (TC 2.A.4) family. FieF subfamily.</text>
</comment>
<evidence type="ECO:0000313" key="13">
    <source>
        <dbReference type="EMBL" id="KHF26542.1"/>
    </source>
</evidence>
<dbReference type="PATRIC" id="fig|2340.3.peg.1056"/>
<dbReference type="SUPFAM" id="SSF161111">
    <property type="entry name" value="Cation efflux protein transmembrane domain-like"/>
    <property type="match status" value="1"/>
</dbReference>
<evidence type="ECO:0000256" key="9">
    <source>
        <dbReference type="SAM" id="MobiDB-lite"/>
    </source>
</evidence>
<accession>A0A0B0HD58</accession>
<dbReference type="FunFam" id="1.20.1510.10:FF:000006">
    <property type="entry name" value="Divalent cation efflux transporter"/>
    <property type="match status" value="1"/>
</dbReference>
<keyword evidence="8 10" id="KW-0472">Membrane</keyword>
<comment type="caution">
    <text evidence="13">The sequence shown here is derived from an EMBL/GenBank/DDBJ whole genome shotgun (WGS) entry which is preliminary data.</text>
</comment>
<keyword evidence="6" id="KW-0406">Ion transport</keyword>
<evidence type="ECO:0000256" key="4">
    <source>
        <dbReference type="ARBA" id="ARBA00022496"/>
    </source>
</evidence>
<dbReference type="STRING" id="2340.JV46_17540"/>
<dbReference type="SUPFAM" id="SSF160240">
    <property type="entry name" value="Cation efflux protein cytoplasmic domain-like"/>
    <property type="match status" value="1"/>
</dbReference>
<dbReference type="Pfam" id="PF01545">
    <property type="entry name" value="Cation_efflux"/>
    <property type="match status" value="1"/>
</dbReference>
<evidence type="ECO:0000256" key="6">
    <source>
        <dbReference type="ARBA" id="ARBA00022906"/>
    </source>
</evidence>
<dbReference type="Gene3D" id="1.20.1510.10">
    <property type="entry name" value="Cation efflux protein transmembrane domain"/>
    <property type="match status" value="1"/>
</dbReference>
<keyword evidence="6" id="KW-0864">Zinc transport</keyword>
<gene>
    <name evidence="13" type="primary">fieF</name>
    <name evidence="13" type="ORF">JV46_17540</name>
</gene>
<dbReference type="PANTHER" id="PTHR43840:SF15">
    <property type="entry name" value="MITOCHONDRIAL METAL TRANSPORTER 1-RELATED"/>
    <property type="match status" value="1"/>
</dbReference>
<keyword evidence="6" id="KW-0862">Zinc</keyword>
<keyword evidence="7 10" id="KW-1133">Transmembrane helix</keyword>
<dbReference type="InterPro" id="IPR050291">
    <property type="entry name" value="CDF_Transporter"/>
</dbReference>
<keyword evidence="4" id="KW-0410">Iron transport</keyword>
<keyword evidence="3" id="KW-0813">Transport</keyword>
<proteinExistence type="inferred from homology"/>
<dbReference type="InterPro" id="IPR027470">
    <property type="entry name" value="Cation_efflux_CTD"/>
</dbReference>
<protein>
    <submittedName>
        <fullName evidence="13">Cation diffusion facilitator FieF</fullName>
    </submittedName>
</protein>
<dbReference type="AlphaFoldDB" id="A0A0B0HD58"/>
<evidence type="ECO:0000259" key="11">
    <source>
        <dbReference type="Pfam" id="PF01545"/>
    </source>
</evidence>
<feature type="domain" description="Cation efflux protein cytoplasmic" evidence="12">
    <location>
        <begin position="230"/>
        <end position="307"/>
    </location>
</feature>
<dbReference type="Pfam" id="PF16916">
    <property type="entry name" value="ZT_dimer"/>
    <property type="match status" value="1"/>
</dbReference>
<evidence type="ECO:0000256" key="7">
    <source>
        <dbReference type="ARBA" id="ARBA00022989"/>
    </source>
</evidence>
<name>A0A0B0HD58_SOVGS</name>
<dbReference type="GO" id="GO:0008324">
    <property type="term" value="F:monoatomic cation transmembrane transporter activity"/>
    <property type="evidence" value="ECO:0007669"/>
    <property type="project" value="InterPro"/>
</dbReference>
<keyword evidence="14" id="KW-1185">Reference proteome</keyword>
<dbReference type="GO" id="GO:0006826">
    <property type="term" value="P:iron ion transport"/>
    <property type="evidence" value="ECO:0007669"/>
    <property type="project" value="UniProtKB-KW"/>
</dbReference>
<feature type="transmembrane region" description="Helical" evidence="10">
    <location>
        <begin position="137"/>
        <end position="154"/>
    </location>
</feature>
<keyword evidence="4" id="KW-0408">Iron</keyword>
<dbReference type="PANTHER" id="PTHR43840">
    <property type="entry name" value="MITOCHONDRIAL METAL TRANSPORTER 1-RELATED"/>
    <property type="match status" value="1"/>
</dbReference>
<evidence type="ECO:0000259" key="12">
    <source>
        <dbReference type="Pfam" id="PF16916"/>
    </source>
</evidence>
<feature type="compositionally biased region" description="Basic and acidic residues" evidence="9">
    <location>
        <begin position="11"/>
        <end position="22"/>
    </location>
</feature>
<dbReference type="InterPro" id="IPR002524">
    <property type="entry name" value="Cation_efflux"/>
</dbReference>
<sequence length="404" mass="44821">MHGGHHHHHVARDATPEEASSDRYRQIRRVTLIGAALDLMLGVLKVLVGWLASSQSLIADGVHSFSDLATDFIVLFAAKHGSMEPDEDHPYGHGRFETIATVILGVSLMFVGIGIAWDSINRLFHPEMLFSPGPWALAIALLSVVSKEWIYHYTMRVAKRLRSHMLEANAWHSRTDAISSVIVVVGVGGTMLGLDYLDAIAAIGVSWMVGTIGWKMAWSSLGELSDKGLGEEQLQIIREAIMQQEGAEHVHMLRSRRMGHNALVDVHVEVDSMLTVSEGHMIATAVENAIKESDQGVTDVTVHIDPENDERAPSCDGLPGRKKVLEILSRAWKDAGVDLHWYDVRLHYLGGRIVIDIYLPDAFVGRMEDIERLEEQLKKSLSDLPDFGDVHLYAALGSRRSERD</sequence>
<dbReference type="NCBIfam" id="TIGR01297">
    <property type="entry name" value="CDF"/>
    <property type="match status" value="1"/>
</dbReference>
<dbReference type="RefSeq" id="WP_052132057.1">
    <property type="nucleotide sequence ID" value="NZ_JRAA01000001.1"/>
</dbReference>
<dbReference type="Gene3D" id="3.30.70.1350">
    <property type="entry name" value="Cation efflux protein, cytoplasmic domain"/>
    <property type="match status" value="1"/>
</dbReference>
<feature type="transmembrane region" description="Helical" evidence="10">
    <location>
        <begin position="99"/>
        <end position="117"/>
    </location>
</feature>
<dbReference type="OrthoDB" id="9806522at2"/>
<dbReference type="InterPro" id="IPR058533">
    <property type="entry name" value="Cation_efflux_TM"/>
</dbReference>
<dbReference type="GO" id="GO:0016020">
    <property type="term" value="C:membrane"/>
    <property type="evidence" value="ECO:0007669"/>
    <property type="project" value="UniProtKB-SubCell"/>
</dbReference>
<dbReference type="EMBL" id="JRAA01000001">
    <property type="protein sequence ID" value="KHF26542.1"/>
    <property type="molecule type" value="Genomic_DNA"/>
</dbReference>
<evidence type="ECO:0000256" key="1">
    <source>
        <dbReference type="ARBA" id="ARBA00004141"/>
    </source>
</evidence>
<dbReference type="Proteomes" id="UP000030856">
    <property type="component" value="Unassembled WGS sequence"/>
</dbReference>
<evidence type="ECO:0000256" key="8">
    <source>
        <dbReference type="ARBA" id="ARBA00023136"/>
    </source>
</evidence>